<dbReference type="InterPro" id="IPR016181">
    <property type="entry name" value="Acyl_CoA_acyltransferase"/>
</dbReference>
<dbReference type="Proteomes" id="UP000063699">
    <property type="component" value="Chromosome"/>
</dbReference>
<dbReference type="GO" id="GO:0016747">
    <property type="term" value="F:acyltransferase activity, transferring groups other than amino-acyl groups"/>
    <property type="evidence" value="ECO:0007669"/>
    <property type="project" value="InterPro"/>
</dbReference>
<accession>A0A0N7F2M5</accession>
<sequence length="239" mass="26321">MREHLMTDYAFPKTPEIEEAYRAAYRALEALVPPRTVTAEGESDFAEVMSQFRMLVDSAEFAVASQLGPAISWRAPLREGDWGLVLSGVDLDNKAYDFGEFQLGIDAFEGPTGNWHGSALNRAGMAYKRAGRWDHPPDESGVWLLMLAPVSASGREDGTWFYSGRLAGFVIVYDRDEDGAYESVGHIWTATAWQRRGIARRLLAEARSRFPVTSVEGPYTEAGAAFLSACPAPKPPPQS</sequence>
<feature type="domain" description="N-acetyltransferase" evidence="1">
    <location>
        <begin position="160"/>
        <end position="206"/>
    </location>
</feature>
<evidence type="ECO:0000313" key="2">
    <source>
        <dbReference type="EMBL" id="ALG06247.1"/>
    </source>
</evidence>
<reference evidence="2 3" key="1">
    <citation type="submission" date="2015-07" db="EMBL/GenBank/DDBJ databases">
        <title>Genome sequencing of Kibdelosporangium phytohabitans.</title>
        <authorList>
            <person name="Qin S."/>
            <person name="Xing K."/>
        </authorList>
    </citation>
    <scope>NUCLEOTIDE SEQUENCE [LARGE SCALE GENOMIC DNA]</scope>
    <source>
        <strain evidence="2 3">KLBMP1111</strain>
    </source>
</reference>
<dbReference type="KEGG" id="kphy:AOZ06_04265"/>
<dbReference type="InterPro" id="IPR000182">
    <property type="entry name" value="GNAT_dom"/>
</dbReference>
<dbReference type="Gene3D" id="3.40.630.30">
    <property type="match status" value="1"/>
</dbReference>
<dbReference type="CDD" id="cd04301">
    <property type="entry name" value="NAT_SF"/>
    <property type="match status" value="1"/>
</dbReference>
<keyword evidence="3" id="KW-1185">Reference proteome</keyword>
<gene>
    <name evidence="2" type="ORF">AOZ06_04265</name>
</gene>
<protein>
    <recommendedName>
        <fullName evidence="1">N-acetyltransferase domain-containing protein</fullName>
    </recommendedName>
</protein>
<evidence type="ECO:0000313" key="3">
    <source>
        <dbReference type="Proteomes" id="UP000063699"/>
    </source>
</evidence>
<dbReference type="SUPFAM" id="SSF55729">
    <property type="entry name" value="Acyl-CoA N-acyltransferases (Nat)"/>
    <property type="match status" value="1"/>
</dbReference>
<dbReference type="AlphaFoldDB" id="A0A0N7F2M5"/>
<dbReference type="Pfam" id="PF00583">
    <property type="entry name" value="Acetyltransf_1"/>
    <property type="match status" value="1"/>
</dbReference>
<dbReference type="EMBL" id="CP012752">
    <property type="protein sequence ID" value="ALG06247.1"/>
    <property type="molecule type" value="Genomic_DNA"/>
</dbReference>
<name>A0A0N7F2M5_9PSEU</name>
<evidence type="ECO:0000259" key="1">
    <source>
        <dbReference type="Pfam" id="PF00583"/>
    </source>
</evidence>
<proteinExistence type="predicted"/>
<organism evidence="2 3">
    <name type="scientific">Kibdelosporangium phytohabitans</name>
    <dbReference type="NCBI Taxonomy" id="860235"/>
    <lineage>
        <taxon>Bacteria</taxon>
        <taxon>Bacillati</taxon>
        <taxon>Actinomycetota</taxon>
        <taxon>Actinomycetes</taxon>
        <taxon>Pseudonocardiales</taxon>
        <taxon>Pseudonocardiaceae</taxon>
        <taxon>Kibdelosporangium</taxon>
    </lineage>
</organism>